<name>A0A7Y9FGW7_9CELL</name>
<accession>A0A7Y9FGW7</accession>
<protein>
    <submittedName>
        <fullName evidence="2 3">Lysophospholipase</fullName>
    </submittedName>
</protein>
<dbReference type="Proteomes" id="UP000577956">
    <property type="component" value="Unassembled WGS sequence"/>
</dbReference>
<dbReference type="EMBL" id="JACCBK010000001">
    <property type="protein sequence ID" value="NYD87115.1"/>
    <property type="molecule type" value="Genomic_DNA"/>
</dbReference>
<dbReference type="AlphaFoldDB" id="A0A7Y9FGW7"/>
<dbReference type="Proteomes" id="UP000618382">
    <property type="component" value="Unassembled WGS sequence"/>
</dbReference>
<dbReference type="GO" id="GO:0016787">
    <property type="term" value="F:hydrolase activity"/>
    <property type="evidence" value="ECO:0007669"/>
    <property type="project" value="UniProtKB-KW"/>
</dbReference>
<dbReference type="InterPro" id="IPR022742">
    <property type="entry name" value="Hydrolase_4"/>
</dbReference>
<evidence type="ECO:0000313" key="2">
    <source>
        <dbReference type="EMBL" id="GIG32099.1"/>
    </source>
</evidence>
<keyword evidence="5" id="KW-1185">Reference proteome</keyword>
<reference evidence="3 4" key="1">
    <citation type="submission" date="2020-07" db="EMBL/GenBank/DDBJ databases">
        <title>Sequencing the genomes of 1000 actinobacteria strains.</title>
        <authorList>
            <person name="Klenk H.-P."/>
        </authorList>
    </citation>
    <scope>NUCLEOTIDE SEQUENCE [LARGE SCALE GENOMIC DNA]</scope>
    <source>
        <strain evidence="3 4">DSM 24482</strain>
    </source>
</reference>
<keyword evidence="3" id="KW-0378">Hydrolase</keyword>
<organism evidence="3 4">
    <name type="scientific">Cellulomonas oligotrophica</name>
    <dbReference type="NCBI Taxonomy" id="931536"/>
    <lineage>
        <taxon>Bacteria</taxon>
        <taxon>Bacillati</taxon>
        <taxon>Actinomycetota</taxon>
        <taxon>Actinomycetes</taxon>
        <taxon>Micrococcales</taxon>
        <taxon>Cellulomonadaceae</taxon>
        <taxon>Cellulomonas</taxon>
    </lineage>
</organism>
<proteinExistence type="predicted"/>
<evidence type="ECO:0000313" key="4">
    <source>
        <dbReference type="Proteomes" id="UP000577956"/>
    </source>
</evidence>
<gene>
    <name evidence="3" type="ORF">BKA21_002664</name>
    <name evidence="2" type="ORF">Col01nite_12580</name>
</gene>
<dbReference type="InterPro" id="IPR051044">
    <property type="entry name" value="MAG_DAG_Lipase"/>
</dbReference>
<dbReference type="EMBL" id="BONN01000003">
    <property type="protein sequence ID" value="GIG32099.1"/>
    <property type="molecule type" value="Genomic_DNA"/>
</dbReference>
<dbReference type="Gene3D" id="3.40.50.1820">
    <property type="entry name" value="alpha/beta hydrolase"/>
    <property type="match status" value="1"/>
</dbReference>
<dbReference type="InterPro" id="IPR029058">
    <property type="entry name" value="AB_hydrolase_fold"/>
</dbReference>
<evidence type="ECO:0000259" key="1">
    <source>
        <dbReference type="Pfam" id="PF12146"/>
    </source>
</evidence>
<sequence length="334" mass="36788">MDPTAVPEWSADALTTASWQPDVLGPGFEARLLPLADDDEGPVVATLVRCLPPGAVGAARVVLYVHGWSDYFFQTGLAEYFRDQGAAFYALDLRKYGRSLRPHQTPGYVEDLRTYDEEIGAALARVRAEHGPHARVLLMGHSTGGLVLSLWAERNPGQACGLVLNSPWLELQGSSVMRHVSGPAISRIARFQPKAPLPNIDPGYYSRTIDVSTGGEWTVDARWRPTPSFPVRAGWLRAVMVGHATVARGLTLDVPVLVALSARTLISARWHEDMRAADIVLDTEVIARRAVQVGHVTTIVRIPRGMHDLTLSERPARERFYAEVTRWLVGYGWA</sequence>
<evidence type="ECO:0000313" key="5">
    <source>
        <dbReference type="Proteomes" id="UP000618382"/>
    </source>
</evidence>
<comment type="caution">
    <text evidence="3">The sequence shown here is derived from an EMBL/GenBank/DDBJ whole genome shotgun (WGS) entry which is preliminary data.</text>
</comment>
<dbReference type="SUPFAM" id="SSF53474">
    <property type="entry name" value="alpha/beta-Hydrolases"/>
    <property type="match status" value="1"/>
</dbReference>
<evidence type="ECO:0000313" key="3">
    <source>
        <dbReference type="EMBL" id="NYD87115.1"/>
    </source>
</evidence>
<reference evidence="2 5" key="2">
    <citation type="submission" date="2021-01" db="EMBL/GenBank/DDBJ databases">
        <title>Whole genome shotgun sequence of Cellulomonas oligotrophica NBRC 109435.</title>
        <authorList>
            <person name="Komaki H."/>
            <person name="Tamura T."/>
        </authorList>
    </citation>
    <scope>NUCLEOTIDE SEQUENCE [LARGE SCALE GENOMIC DNA]</scope>
    <source>
        <strain evidence="2 5">NBRC 109435</strain>
    </source>
</reference>
<dbReference type="RefSeq" id="WP_239072814.1">
    <property type="nucleotide sequence ID" value="NZ_BAABFI010000009.1"/>
</dbReference>
<dbReference type="Pfam" id="PF12146">
    <property type="entry name" value="Hydrolase_4"/>
    <property type="match status" value="1"/>
</dbReference>
<dbReference type="PANTHER" id="PTHR11614">
    <property type="entry name" value="PHOSPHOLIPASE-RELATED"/>
    <property type="match status" value="1"/>
</dbReference>
<feature type="domain" description="Serine aminopeptidase S33" evidence="1">
    <location>
        <begin position="60"/>
        <end position="212"/>
    </location>
</feature>